<sequence length="536" mass="56998">MLSLPATQDPRLPVLGHGNEDVQADMALGEDEYLITRTDIEGRMVYVNAAFVRRSGYAADELLGQPASMMYAPDTPPELGADLWRTVKARGAWTGVMRHRGKDGRCFWARATITRTMVDGAHVGHTTVRTRAADHEVRRMRAFTAARRRGAGRWWELREGRLGLRGIGRLLRISLSPTLAWRMRFAQGLNAALLLVALLWLTGSGGAAGWQGVVIVLLALWQVLVLALAARRVSRPVEGMLRHARSIGAGDLTQVVAQQGGRDDEVARLAMSMDVMQKSLASLVRDLREGVATVGGAAAEISDANMDLAARTEETAAAVEQSAHRMAELDSAVQRNAVSAGQAHGLATASVQAAEAGSELVRQVIGSMDEISRSASGIAEISSVIEGIAFQTNILALNAAVEAARAGAHGRGFAVVASEVRSLAQRSSDAVRQISQLLARSGSDVANGVNLAGQAGESLEQIVGLARKVGVTVGEISEASRQQGGEITHINQVIGQIDDAVRQNAAMVEQAAAAAAALAEQSRRLEQSVAMFRTRQ</sequence>
<dbReference type="Gene3D" id="3.30.450.20">
    <property type="entry name" value="PAS domain"/>
    <property type="match status" value="1"/>
</dbReference>
<evidence type="ECO:0000256" key="3">
    <source>
        <dbReference type="ARBA" id="ARBA00029447"/>
    </source>
</evidence>
<dbReference type="InterPro" id="IPR035965">
    <property type="entry name" value="PAS-like_dom_sf"/>
</dbReference>
<dbReference type="PROSITE" id="PS50112">
    <property type="entry name" value="PAS"/>
    <property type="match status" value="1"/>
</dbReference>
<evidence type="ECO:0000259" key="8">
    <source>
        <dbReference type="PROSITE" id="PS50885"/>
    </source>
</evidence>
<dbReference type="InterPro" id="IPR051310">
    <property type="entry name" value="MCP_chemotaxis"/>
</dbReference>
<accession>D8IP26</accession>
<dbReference type="PANTHER" id="PTHR43531:SF14">
    <property type="entry name" value="METHYL-ACCEPTING CHEMOTAXIS PROTEIN I-RELATED"/>
    <property type="match status" value="1"/>
</dbReference>
<keyword evidence="2" id="KW-0488">Methylation</keyword>
<dbReference type="SUPFAM" id="SSF58104">
    <property type="entry name" value="Methyl-accepting chemotaxis protein (MCP) signaling domain"/>
    <property type="match status" value="1"/>
</dbReference>
<keyword evidence="10" id="KW-1185">Reference proteome</keyword>
<dbReference type="Pfam" id="PF00672">
    <property type="entry name" value="HAMP"/>
    <property type="match status" value="1"/>
</dbReference>
<keyword evidence="4" id="KW-0807">Transducer</keyword>
<feature type="transmembrane region" description="Helical" evidence="5">
    <location>
        <begin position="185"/>
        <end position="202"/>
    </location>
</feature>
<dbReference type="AlphaFoldDB" id="D8IP26"/>
<dbReference type="Pfam" id="PF13426">
    <property type="entry name" value="PAS_9"/>
    <property type="match status" value="1"/>
</dbReference>
<dbReference type="OrthoDB" id="9806477at2"/>
<dbReference type="RefSeq" id="WP_013233351.1">
    <property type="nucleotide sequence ID" value="NC_014323.1"/>
</dbReference>
<feature type="domain" description="Methyl-accepting transducer" evidence="6">
    <location>
        <begin position="290"/>
        <end position="519"/>
    </location>
</feature>
<dbReference type="SMART" id="SM00304">
    <property type="entry name" value="HAMP"/>
    <property type="match status" value="1"/>
</dbReference>
<dbReference type="GO" id="GO:0007165">
    <property type="term" value="P:signal transduction"/>
    <property type="evidence" value="ECO:0007669"/>
    <property type="project" value="UniProtKB-KW"/>
</dbReference>
<dbReference type="PANTHER" id="PTHR43531">
    <property type="entry name" value="PROTEIN ICFG"/>
    <property type="match status" value="1"/>
</dbReference>
<feature type="domain" description="HAMP" evidence="8">
    <location>
        <begin position="231"/>
        <end position="285"/>
    </location>
</feature>
<keyword evidence="5 9" id="KW-0812">Transmembrane</keyword>
<evidence type="ECO:0000313" key="9">
    <source>
        <dbReference type="EMBL" id="ADJ62846.1"/>
    </source>
</evidence>
<dbReference type="eggNOG" id="COG0840">
    <property type="taxonomic scope" value="Bacteria"/>
</dbReference>
<organism evidence="9 10">
    <name type="scientific">Herbaspirillum seropedicae (strain SmR1)</name>
    <dbReference type="NCBI Taxonomy" id="757424"/>
    <lineage>
        <taxon>Bacteria</taxon>
        <taxon>Pseudomonadati</taxon>
        <taxon>Pseudomonadota</taxon>
        <taxon>Betaproteobacteria</taxon>
        <taxon>Burkholderiales</taxon>
        <taxon>Oxalobacteraceae</taxon>
        <taxon>Herbaspirillum</taxon>
    </lineage>
</organism>
<dbReference type="Gene3D" id="1.10.287.950">
    <property type="entry name" value="Methyl-accepting chemotaxis protein"/>
    <property type="match status" value="1"/>
</dbReference>
<evidence type="ECO:0000256" key="1">
    <source>
        <dbReference type="ARBA" id="ARBA00004370"/>
    </source>
</evidence>
<protein>
    <submittedName>
        <fullName evidence="9">Aerotaxis sensor receptor (Chemotaxis transducer) transmembrane protein</fullName>
    </submittedName>
</protein>
<dbReference type="GeneID" id="29389868"/>
<evidence type="ECO:0000313" key="10">
    <source>
        <dbReference type="Proteomes" id="UP000000329"/>
    </source>
</evidence>
<dbReference type="CDD" id="cd06225">
    <property type="entry name" value="HAMP"/>
    <property type="match status" value="1"/>
</dbReference>
<dbReference type="GO" id="GO:0004888">
    <property type="term" value="F:transmembrane signaling receptor activity"/>
    <property type="evidence" value="ECO:0007669"/>
    <property type="project" value="TreeGrafter"/>
</dbReference>
<keyword evidence="9" id="KW-0675">Receptor</keyword>
<keyword evidence="5" id="KW-1133">Transmembrane helix</keyword>
<feature type="domain" description="PAS" evidence="7">
    <location>
        <begin position="35"/>
        <end position="90"/>
    </location>
</feature>
<dbReference type="CDD" id="cd00130">
    <property type="entry name" value="PAS"/>
    <property type="match status" value="1"/>
</dbReference>
<dbReference type="Pfam" id="PF00015">
    <property type="entry name" value="MCPsignal"/>
    <property type="match status" value="1"/>
</dbReference>
<comment type="similarity">
    <text evidence="3">Belongs to the methyl-accepting chemotaxis (MCP) protein family.</text>
</comment>
<dbReference type="InterPro" id="IPR003660">
    <property type="entry name" value="HAMP_dom"/>
</dbReference>
<keyword evidence="5" id="KW-0472">Membrane</keyword>
<dbReference type="SUPFAM" id="SSF55785">
    <property type="entry name" value="PYP-like sensor domain (PAS domain)"/>
    <property type="match status" value="1"/>
</dbReference>
<dbReference type="Proteomes" id="UP000000329">
    <property type="component" value="Chromosome"/>
</dbReference>
<evidence type="ECO:0000256" key="5">
    <source>
        <dbReference type="SAM" id="Phobius"/>
    </source>
</evidence>
<dbReference type="InterPro" id="IPR004089">
    <property type="entry name" value="MCPsignal_dom"/>
</dbReference>
<dbReference type="SMART" id="SM00283">
    <property type="entry name" value="MA"/>
    <property type="match status" value="1"/>
</dbReference>
<dbReference type="HOGENOM" id="CLU_000445_107_26_4"/>
<comment type="subcellular location">
    <subcellularLocation>
        <location evidence="1">Membrane</location>
    </subcellularLocation>
</comment>
<evidence type="ECO:0000259" key="6">
    <source>
        <dbReference type="PROSITE" id="PS50111"/>
    </source>
</evidence>
<evidence type="ECO:0000259" key="7">
    <source>
        <dbReference type="PROSITE" id="PS50112"/>
    </source>
</evidence>
<dbReference type="InterPro" id="IPR000014">
    <property type="entry name" value="PAS"/>
</dbReference>
<gene>
    <name evidence="9" type="primary">aer</name>
    <name evidence="9" type="ordered locus">Hsero_1330</name>
</gene>
<dbReference type="EMBL" id="CP002039">
    <property type="protein sequence ID" value="ADJ62846.1"/>
    <property type="molecule type" value="Genomic_DNA"/>
</dbReference>
<dbReference type="GO" id="GO:0005886">
    <property type="term" value="C:plasma membrane"/>
    <property type="evidence" value="ECO:0007669"/>
    <property type="project" value="TreeGrafter"/>
</dbReference>
<dbReference type="KEGG" id="hse:Hsero_1330"/>
<dbReference type="PROSITE" id="PS50111">
    <property type="entry name" value="CHEMOTAXIS_TRANSDUC_2"/>
    <property type="match status" value="1"/>
</dbReference>
<dbReference type="FunFam" id="1.10.287.950:FF:000001">
    <property type="entry name" value="Methyl-accepting chemotaxis sensory transducer"/>
    <property type="match status" value="1"/>
</dbReference>
<evidence type="ECO:0000256" key="4">
    <source>
        <dbReference type="PROSITE-ProRule" id="PRU00284"/>
    </source>
</evidence>
<dbReference type="NCBIfam" id="TIGR00229">
    <property type="entry name" value="sensory_box"/>
    <property type="match status" value="1"/>
</dbReference>
<dbReference type="STRING" id="757424.Hsero_1330"/>
<proteinExistence type="inferred from homology"/>
<dbReference type="GO" id="GO:0006935">
    <property type="term" value="P:chemotaxis"/>
    <property type="evidence" value="ECO:0007669"/>
    <property type="project" value="TreeGrafter"/>
</dbReference>
<evidence type="ECO:0000256" key="2">
    <source>
        <dbReference type="ARBA" id="ARBA00022481"/>
    </source>
</evidence>
<reference evidence="9 10" key="1">
    <citation type="submission" date="2010-04" db="EMBL/GenBank/DDBJ databases">
        <title>The genome of Herbaspirillum seropedicae SmR1, an endophytic, nitrogen-fixing, plant-growth promoting beta-Proteobacteria.</title>
        <authorList>
            <person name="Pedrosa F.O."/>
            <person name="Monteiro R.A."/>
            <person name="Wassem R."/>
            <person name="Cruz L.M."/>
            <person name="Ayub R.A."/>
            <person name="Colauto N.B."/>
            <person name="Fernandez M.A."/>
            <person name="Fungaro M.H.P."/>
            <person name="Grisard E.C."/>
            <person name="Hungria M."/>
            <person name="Madeira H.M.F."/>
            <person name="Nodari R.O."/>
            <person name="Osaku C.A."/>
            <person name="Petzl-Erler M.L."/>
            <person name="Terenzi H."/>
            <person name="Vieira L.G.E."/>
            <person name="Almeida M.I.M."/>
            <person name="Alves L.R."/>
            <person name="Arantes O.M.N."/>
            <person name="Balsanelli E."/>
            <person name="Barcellos F.G."/>
            <person name="Baura V.A."/>
            <person name="Binde D.R."/>
            <person name="Campo R.J."/>
            <person name="Chubatsu L.S."/>
            <person name="Chueire L.M.O."/>
            <person name="Ciferri R.R."/>
            <person name="Correa L.C."/>
            <person name="da Conceicao Silva J.L."/>
            <person name="Dabul A.N.G."/>
            <person name="Dambros B.P."/>
            <person name="Faoro H."/>
            <person name="Favetti A."/>
            <person name="Friedermann G."/>
            <person name="Furlaneto M.C."/>
            <person name="Gasques L.S."/>
            <person name="Gimenes C.C.T."/>
            <person name="Gioppo N.M.R."/>
            <person name="Glienke-Blanco C."/>
            <person name="Godoy L.P."/>
            <person name="Guerra M.P."/>
            <person name="Karp S."/>
            <person name="Kava-Cordeiro V."/>
            <person name="Margarido V.P."/>
            <person name="Mathioni S.M."/>
            <person name="Menck-Soares M.A."/>
            <person name="Murace N.K."/>
            <person name="Nicolas M.F."/>
            <person name="Oliveira C.E.C."/>
            <person name="Pagnan N.A.B."/>
            <person name="Pamphile J.A."/>
            <person name="Patussi E.V."/>
            <person name="Pereira L.F.P."/>
            <person name="Pereira-Ferrari L."/>
            <person name="Pinto F.G.S."/>
            <person name="Precoma C."/>
            <person name="Prioli A.J."/>
            <person name="Prioli S.M.A.P."/>
            <person name="Raittz R.T."/>
            <person name="Ramos H.J.O."/>
            <person name="Ribeiro E.M.S.F."/>
            <person name="Rigo L.U."/>
            <person name="Rocha C.L.M.S.C."/>
            <person name="Rocha S.N."/>
            <person name="Santos K."/>
            <person name="Satori D."/>
            <person name="Silva A.G."/>
            <person name="Simao R.C.G."/>
            <person name="Soares M.A.M."/>
            <person name="Souza E.M."/>
            <person name="Steffens M.B.R."/>
            <person name="Steindel M."/>
            <person name="Tadra-Sfeir M.Z."/>
            <person name="Takahashi E.K."/>
            <person name="Torres R.A."/>
            <person name="Valle J.S."/>
            <person name="Vernal J.I."/>
            <person name="Vilas-Boas L.A."/>
            <person name="Watanabe M.A.E."/>
            <person name="Weiss V.A."/>
            <person name="Yates M.A."/>
            <person name="Souza E.M."/>
        </authorList>
    </citation>
    <scope>NUCLEOTIDE SEQUENCE [LARGE SCALE GENOMIC DNA]</scope>
    <source>
        <strain evidence="9 10">SmR1</strain>
    </source>
</reference>
<name>D8IP26_HERSS</name>
<feature type="transmembrane region" description="Helical" evidence="5">
    <location>
        <begin position="208"/>
        <end position="230"/>
    </location>
</feature>
<dbReference type="PROSITE" id="PS50885">
    <property type="entry name" value="HAMP"/>
    <property type="match status" value="1"/>
</dbReference>